<feature type="transmembrane region" description="Helical" evidence="5">
    <location>
        <begin position="12"/>
        <end position="33"/>
    </location>
</feature>
<feature type="transmembrane region" description="Helical" evidence="5">
    <location>
        <begin position="103"/>
        <end position="122"/>
    </location>
</feature>
<dbReference type="RefSeq" id="WP_221405338.1">
    <property type="nucleotide sequence ID" value="NZ_FOLE01000002.1"/>
</dbReference>
<reference evidence="7 8" key="1">
    <citation type="submission" date="2016-10" db="EMBL/GenBank/DDBJ databases">
        <authorList>
            <person name="de Groot N.N."/>
        </authorList>
    </citation>
    <scope>NUCLEOTIDE SEQUENCE [LARGE SCALE GENOMIC DNA]</scope>
    <source>
        <strain evidence="7 8">DSM 6793</strain>
    </source>
</reference>
<comment type="subcellular location">
    <subcellularLocation>
        <location evidence="1">Membrane</location>
        <topology evidence="1">Multi-pass membrane protein</topology>
    </subcellularLocation>
</comment>
<evidence type="ECO:0000313" key="7">
    <source>
        <dbReference type="EMBL" id="SFB98503.1"/>
    </source>
</evidence>
<keyword evidence="2 5" id="KW-0812">Transmembrane</keyword>
<keyword evidence="3 5" id="KW-1133">Transmembrane helix</keyword>
<dbReference type="EMBL" id="FOLE01000002">
    <property type="protein sequence ID" value="SFB98503.1"/>
    <property type="molecule type" value="Genomic_DNA"/>
</dbReference>
<keyword evidence="7" id="KW-0436">Ligase</keyword>
<feature type="transmembrane region" description="Helical" evidence="5">
    <location>
        <begin position="128"/>
        <end position="150"/>
    </location>
</feature>
<dbReference type="InterPro" id="IPR007016">
    <property type="entry name" value="O-antigen_ligase-rel_domated"/>
</dbReference>
<feature type="transmembrane region" description="Helical" evidence="5">
    <location>
        <begin position="162"/>
        <end position="179"/>
    </location>
</feature>
<evidence type="ECO:0000256" key="3">
    <source>
        <dbReference type="ARBA" id="ARBA00022989"/>
    </source>
</evidence>
<evidence type="ECO:0000256" key="1">
    <source>
        <dbReference type="ARBA" id="ARBA00004141"/>
    </source>
</evidence>
<dbReference type="InterPro" id="IPR051533">
    <property type="entry name" value="WaaL-like"/>
</dbReference>
<organism evidence="7 8">
    <name type="scientific">Flexibacter flexilis DSM 6793</name>
    <dbReference type="NCBI Taxonomy" id="927664"/>
    <lineage>
        <taxon>Bacteria</taxon>
        <taxon>Pseudomonadati</taxon>
        <taxon>Bacteroidota</taxon>
        <taxon>Cytophagia</taxon>
        <taxon>Cytophagales</taxon>
        <taxon>Flexibacteraceae</taxon>
        <taxon>Flexibacter</taxon>
    </lineage>
</organism>
<dbReference type="STRING" id="927664.SAMN05421780_102180"/>
<sequence>MTWLAFSGWLRFPIIFLLLSFVITIPFLVYSILYNPKSIIKNDEDWLLILMLLFVIVSFFRSPMNSQNFNHTLSFVFVFVIYLIYFKYAVIRYKIPNMYIFKMIFYASTLANVIIIVEWVLLNKFNIIIRNFFIIADNTYTMIYYPFLFFKSVGGTCEEPSTMALNMNILFPFGLYYVYNEHKKWVFLYAFLYITALFFTASAGGIGFLLIACAVTILFEANTKSIIRLLGIAIIFAIIFYIVYLYLPIDAQKSFEAFYELISSKITLNADSADMRTAAWSHAIYDWLDSPLLGKGIAYGKVAYFGFSYQSVYFQVLAETGIISLLLLLGFFVIITLRILKLKQPIRRFALIGFFAGVFHLLITDTYYHVCLWIVIALIQIVYYREKTEQSI</sequence>
<evidence type="ECO:0000256" key="4">
    <source>
        <dbReference type="ARBA" id="ARBA00023136"/>
    </source>
</evidence>
<name>A0A1I1FN23_9BACT</name>
<proteinExistence type="predicted"/>
<dbReference type="AlphaFoldDB" id="A0A1I1FN23"/>
<accession>A0A1I1FN23</accession>
<feature type="domain" description="O-antigen ligase-related" evidence="6">
    <location>
        <begin position="189"/>
        <end position="329"/>
    </location>
</feature>
<evidence type="ECO:0000259" key="6">
    <source>
        <dbReference type="Pfam" id="PF04932"/>
    </source>
</evidence>
<feature type="transmembrane region" description="Helical" evidence="5">
    <location>
        <begin position="346"/>
        <end position="361"/>
    </location>
</feature>
<protein>
    <submittedName>
        <fullName evidence="7">O-Antigen ligase</fullName>
    </submittedName>
</protein>
<gene>
    <name evidence="7" type="ORF">SAMN05421780_102180</name>
</gene>
<evidence type="ECO:0000313" key="8">
    <source>
        <dbReference type="Proteomes" id="UP000199514"/>
    </source>
</evidence>
<feature type="transmembrane region" description="Helical" evidence="5">
    <location>
        <begin position="73"/>
        <end position="91"/>
    </location>
</feature>
<feature type="transmembrane region" description="Helical" evidence="5">
    <location>
        <begin position="45"/>
        <end position="61"/>
    </location>
</feature>
<evidence type="ECO:0000256" key="2">
    <source>
        <dbReference type="ARBA" id="ARBA00022692"/>
    </source>
</evidence>
<dbReference type="Pfam" id="PF04932">
    <property type="entry name" value="Wzy_C"/>
    <property type="match status" value="1"/>
</dbReference>
<dbReference type="GO" id="GO:0016874">
    <property type="term" value="F:ligase activity"/>
    <property type="evidence" value="ECO:0007669"/>
    <property type="project" value="UniProtKB-KW"/>
</dbReference>
<feature type="transmembrane region" description="Helical" evidence="5">
    <location>
        <begin position="367"/>
        <end position="384"/>
    </location>
</feature>
<keyword evidence="8" id="KW-1185">Reference proteome</keyword>
<keyword evidence="4 5" id="KW-0472">Membrane</keyword>
<dbReference type="Proteomes" id="UP000199514">
    <property type="component" value="Unassembled WGS sequence"/>
</dbReference>
<dbReference type="GO" id="GO:0016020">
    <property type="term" value="C:membrane"/>
    <property type="evidence" value="ECO:0007669"/>
    <property type="project" value="UniProtKB-SubCell"/>
</dbReference>
<feature type="transmembrane region" description="Helical" evidence="5">
    <location>
        <begin position="312"/>
        <end position="334"/>
    </location>
</feature>
<feature type="transmembrane region" description="Helical" evidence="5">
    <location>
        <begin position="191"/>
        <end position="219"/>
    </location>
</feature>
<feature type="transmembrane region" description="Helical" evidence="5">
    <location>
        <begin position="226"/>
        <end position="247"/>
    </location>
</feature>
<dbReference type="PANTHER" id="PTHR37422">
    <property type="entry name" value="TEICHURONIC ACID BIOSYNTHESIS PROTEIN TUAE"/>
    <property type="match status" value="1"/>
</dbReference>
<evidence type="ECO:0000256" key="5">
    <source>
        <dbReference type="SAM" id="Phobius"/>
    </source>
</evidence>
<dbReference type="PANTHER" id="PTHR37422:SF13">
    <property type="entry name" value="LIPOPOLYSACCHARIDE BIOSYNTHESIS PROTEIN PA4999-RELATED"/>
    <property type="match status" value="1"/>
</dbReference>